<dbReference type="InterPro" id="IPR037401">
    <property type="entry name" value="SnoaL-like"/>
</dbReference>
<proteinExistence type="predicted"/>
<keyword evidence="3" id="KW-1185">Reference proteome</keyword>
<reference evidence="3" key="1">
    <citation type="submission" date="2016-10" db="EMBL/GenBank/DDBJ databases">
        <authorList>
            <person name="Varghese N."/>
            <person name="Submissions S."/>
        </authorList>
    </citation>
    <scope>NUCLEOTIDE SEQUENCE [LARGE SCALE GENOMIC DNA]</scope>
    <source>
        <strain evidence="3">DSM 26382</strain>
    </source>
</reference>
<dbReference type="Pfam" id="PF12680">
    <property type="entry name" value="SnoaL_2"/>
    <property type="match status" value="1"/>
</dbReference>
<accession>A0A1G6SW73</accession>
<dbReference type="InterPro" id="IPR032710">
    <property type="entry name" value="NTF2-like_dom_sf"/>
</dbReference>
<dbReference type="SUPFAM" id="SSF54427">
    <property type="entry name" value="NTF2-like"/>
    <property type="match status" value="1"/>
</dbReference>
<evidence type="ECO:0000313" key="3">
    <source>
        <dbReference type="Proteomes" id="UP000199467"/>
    </source>
</evidence>
<gene>
    <name evidence="2" type="ORF">SAMN05216576_112186</name>
</gene>
<dbReference type="Proteomes" id="UP000199467">
    <property type="component" value="Unassembled WGS sequence"/>
</dbReference>
<dbReference type="AlphaFoldDB" id="A0A1G6SW73"/>
<evidence type="ECO:0000313" key="2">
    <source>
        <dbReference type="EMBL" id="SDD21210.1"/>
    </source>
</evidence>
<evidence type="ECO:0000259" key="1">
    <source>
        <dbReference type="Pfam" id="PF12680"/>
    </source>
</evidence>
<protein>
    <recommendedName>
        <fullName evidence="1">SnoaL-like domain-containing protein</fullName>
    </recommendedName>
</protein>
<dbReference type="Gene3D" id="3.10.450.50">
    <property type="match status" value="1"/>
</dbReference>
<dbReference type="RefSeq" id="WP_017675300.1">
    <property type="nucleotide sequence ID" value="NZ_FMZQ01000012.1"/>
</dbReference>
<dbReference type="EMBL" id="FMZQ01000012">
    <property type="protein sequence ID" value="SDD21210.1"/>
    <property type="molecule type" value="Genomic_DNA"/>
</dbReference>
<organism evidence="2 3">
    <name type="scientific">Ectopseudomonas chengduensis</name>
    <dbReference type="NCBI Taxonomy" id="489632"/>
    <lineage>
        <taxon>Bacteria</taxon>
        <taxon>Pseudomonadati</taxon>
        <taxon>Pseudomonadota</taxon>
        <taxon>Gammaproteobacteria</taxon>
        <taxon>Pseudomonadales</taxon>
        <taxon>Pseudomonadaceae</taxon>
        <taxon>Ectopseudomonas</taxon>
    </lineage>
</organism>
<feature type="domain" description="SnoaL-like" evidence="1">
    <location>
        <begin position="10"/>
        <end position="120"/>
    </location>
</feature>
<sequence length="135" mass="15458">MSTDVRDLLQGYFNALNDRDIRACLALVSDELILQPNQGFTEHGRDAFAAFLERQLHCYREMIESLVILVEPQGRHAACEYRVIGEYLATDDGLPEACGQRYEMRVGAFFEIQHGLITRISLHFNLPDWLAQVDD</sequence>
<name>A0A1G6SW73_9GAMM</name>